<dbReference type="AlphaFoldDB" id="A0A9P8PNT4"/>
<dbReference type="InterPro" id="IPR014848">
    <property type="entry name" value="Rgp1"/>
</dbReference>
<accession>A0A9P8PNT4</accession>
<dbReference type="Proteomes" id="UP000774326">
    <property type="component" value="Unassembled WGS sequence"/>
</dbReference>
<feature type="region of interest" description="Disordered" evidence="1">
    <location>
        <begin position="88"/>
        <end position="108"/>
    </location>
</feature>
<dbReference type="PANTHER" id="PTHR12507">
    <property type="entry name" value="REDUCED GROWTH PHENOTYPE 1 RGP1, YEAST -RELATED"/>
    <property type="match status" value="1"/>
</dbReference>
<sequence>MPHAVHVKPISKDIRCEVLYQNTPTFANEDLSALIRIRHTGTPIVRPPVVENPSDTITTNNDDHNEEDGWFGRRLSVSLSNSARIFFQDSESTTTSNNTTPTQPKVKPTNLLSGYVQLSGWIHYDPSVISDEKLQEFKQRTKVSGKFGGLDGMQVSQHEKDSSVYGLISKGMNGIFSTKMNDLHEKFTGTSLEDGMANSGFTESVPFFSSTQSLLFGELSMNPGDLKQFVFGTKLPLFLPSSFEGASIAIRYQLIVGMYVDSHGSSVSGPPTPKIHKFPLNINCVFDTDGYQPVSKIDQFFLLNSDPQVSEIQGQKERRRSSIAAFKKRFLSGEELTSEFKKTEILKRIKLLAEVDDKDDLNYDFLNELETLLNLDSRQSISRFIEKIQSITVFPSTENLQEEEKPLSKVIDGVEFSSVVKSLTTAPQKKYQLSHNSNPIVSLAFNKPIYKTSETIKLQINFICPDAVIRPLGLLITLDSLELINPKYSNDATSTSKNPPKVTHFKRNINLTQSTNAYSLEIPIPPSTSTHSFKTNIFENKWSLGVKLIIAGNSSNSTGIKNDEDNDLESLVFEDQVGKFLSAAPTVTGWEFGVVRVPITVLPWDGGNIGQSSVTLA</sequence>
<evidence type="ECO:0000256" key="1">
    <source>
        <dbReference type="SAM" id="MobiDB-lite"/>
    </source>
</evidence>
<evidence type="ECO:0000313" key="2">
    <source>
        <dbReference type="EMBL" id="KAH3674877.1"/>
    </source>
</evidence>
<protein>
    <recommendedName>
        <fullName evidence="4">Rgp1-domain-containing protein</fullName>
    </recommendedName>
</protein>
<dbReference type="Pfam" id="PF08737">
    <property type="entry name" value="Rgp1"/>
    <property type="match status" value="1"/>
</dbReference>
<dbReference type="EMBL" id="JAEUBG010005445">
    <property type="protein sequence ID" value="KAH3674877.1"/>
    <property type="molecule type" value="Genomic_DNA"/>
</dbReference>
<evidence type="ECO:0000313" key="3">
    <source>
        <dbReference type="Proteomes" id="UP000774326"/>
    </source>
</evidence>
<keyword evidence="3" id="KW-1185">Reference proteome</keyword>
<gene>
    <name evidence="2" type="ORF">WICPIJ_009447</name>
</gene>
<feature type="region of interest" description="Disordered" evidence="1">
    <location>
        <begin position="45"/>
        <end position="68"/>
    </location>
</feature>
<organism evidence="2 3">
    <name type="scientific">Wickerhamomyces pijperi</name>
    <name type="common">Yeast</name>
    <name type="synonym">Pichia pijperi</name>
    <dbReference type="NCBI Taxonomy" id="599730"/>
    <lineage>
        <taxon>Eukaryota</taxon>
        <taxon>Fungi</taxon>
        <taxon>Dikarya</taxon>
        <taxon>Ascomycota</taxon>
        <taxon>Saccharomycotina</taxon>
        <taxon>Saccharomycetes</taxon>
        <taxon>Phaffomycetales</taxon>
        <taxon>Wickerhamomycetaceae</taxon>
        <taxon>Wickerhamomyces</taxon>
    </lineage>
</organism>
<dbReference type="OrthoDB" id="1918at2759"/>
<comment type="caution">
    <text evidence="2">The sequence shown here is derived from an EMBL/GenBank/DDBJ whole genome shotgun (WGS) entry which is preliminary data.</text>
</comment>
<feature type="compositionally biased region" description="Low complexity" evidence="1">
    <location>
        <begin position="92"/>
        <end position="102"/>
    </location>
</feature>
<proteinExistence type="predicted"/>
<reference evidence="2" key="1">
    <citation type="journal article" date="2021" name="Open Biol.">
        <title>Shared evolutionary footprints suggest mitochondrial oxidative damage underlies multiple complex I losses in fungi.</title>
        <authorList>
            <person name="Schikora-Tamarit M.A."/>
            <person name="Marcet-Houben M."/>
            <person name="Nosek J."/>
            <person name="Gabaldon T."/>
        </authorList>
    </citation>
    <scope>NUCLEOTIDE SEQUENCE</scope>
    <source>
        <strain evidence="2">CBS2887</strain>
    </source>
</reference>
<name>A0A9P8PNT4_WICPI</name>
<reference evidence="2" key="2">
    <citation type="submission" date="2021-01" db="EMBL/GenBank/DDBJ databases">
        <authorList>
            <person name="Schikora-Tamarit M.A."/>
        </authorList>
    </citation>
    <scope>NUCLEOTIDE SEQUENCE</scope>
    <source>
        <strain evidence="2">CBS2887</strain>
    </source>
</reference>
<evidence type="ECO:0008006" key="4">
    <source>
        <dbReference type="Google" id="ProtNLM"/>
    </source>
</evidence>